<evidence type="ECO:0000259" key="1">
    <source>
        <dbReference type="Pfam" id="PF13966"/>
    </source>
</evidence>
<keyword evidence="3" id="KW-1185">Reference proteome</keyword>
<keyword evidence="2" id="KW-0548">Nucleotidyltransferase</keyword>
<dbReference type="Pfam" id="PF13966">
    <property type="entry name" value="zf-RVT"/>
    <property type="match status" value="1"/>
</dbReference>
<dbReference type="InterPro" id="IPR026960">
    <property type="entry name" value="RVT-Znf"/>
</dbReference>
<comment type="caution">
    <text evidence="2">The sequence shown here is derived from an EMBL/GenBank/DDBJ whole genome shotgun (WGS) entry which is preliminary data.</text>
</comment>
<dbReference type="OrthoDB" id="691688at2759"/>
<accession>A0A2U1KQV6</accession>
<dbReference type="GO" id="GO:0003964">
    <property type="term" value="F:RNA-directed DNA polymerase activity"/>
    <property type="evidence" value="ECO:0007669"/>
    <property type="project" value="UniProtKB-KW"/>
</dbReference>
<sequence>MGKGVLGLPPLGLEASALVDRNSPEKLLAAFGRVPRSGIPNSQWITLQGNLQEFIFSEVPDHVVWELDEFGVFSVTSMRSCLDSFLLGSSGVPTRWNTLVLRKLNILLWRIFRDRIPTRLNLRDKDIDLDSLLCPVCMQIGESTEHLFSSCSDLCPLWHRIAVWWGVPTPTEMTINSLVTWADDVALDAESKKVFDAVIMVAFWTIWSFHKLETGPQIT</sequence>
<dbReference type="EMBL" id="PKPP01014912">
    <property type="protein sequence ID" value="PWA39142.1"/>
    <property type="molecule type" value="Genomic_DNA"/>
</dbReference>
<name>A0A2U1KQV6_ARTAN</name>
<evidence type="ECO:0000313" key="3">
    <source>
        <dbReference type="Proteomes" id="UP000245207"/>
    </source>
</evidence>
<evidence type="ECO:0000313" key="2">
    <source>
        <dbReference type="EMBL" id="PWA39142.1"/>
    </source>
</evidence>
<keyword evidence="2" id="KW-0808">Transferase</keyword>
<keyword evidence="2" id="KW-0695">RNA-directed DNA polymerase</keyword>
<feature type="domain" description="Reverse transcriptase zinc-binding" evidence="1">
    <location>
        <begin position="94"/>
        <end position="158"/>
    </location>
</feature>
<dbReference type="AlphaFoldDB" id="A0A2U1KQV6"/>
<proteinExistence type="predicted"/>
<gene>
    <name evidence="2" type="ORF">CTI12_AA573800</name>
</gene>
<reference evidence="2 3" key="1">
    <citation type="journal article" date="2018" name="Mol. Plant">
        <title>The genome of Artemisia annua provides insight into the evolution of Asteraceae family and artemisinin biosynthesis.</title>
        <authorList>
            <person name="Shen Q."/>
            <person name="Zhang L."/>
            <person name="Liao Z."/>
            <person name="Wang S."/>
            <person name="Yan T."/>
            <person name="Shi P."/>
            <person name="Liu M."/>
            <person name="Fu X."/>
            <person name="Pan Q."/>
            <person name="Wang Y."/>
            <person name="Lv Z."/>
            <person name="Lu X."/>
            <person name="Zhang F."/>
            <person name="Jiang W."/>
            <person name="Ma Y."/>
            <person name="Chen M."/>
            <person name="Hao X."/>
            <person name="Li L."/>
            <person name="Tang Y."/>
            <person name="Lv G."/>
            <person name="Zhou Y."/>
            <person name="Sun X."/>
            <person name="Brodelius P.E."/>
            <person name="Rose J.K.C."/>
            <person name="Tang K."/>
        </authorList>
    </citation>
    <scope>NUCLEOTIDE SEQUENCE [LARGE SCALE GENOMIC DNA]</scope>
    <source>
        <strain evidence="3">cv. Huhao1</strain>
        <tissue evidence="2">Leaf</tissue>
    </source>
</reference>
<organism evidence="2 3">
    <name type="scientific">Artemisia annua</name>
    <name type="common">Sweet wormwood</name>
    <dbReference type="NCBI Taxonomy" id="35608"/>
    <lineage>
        <taxon>Eukaryota</taxon>
        <taxon>Viridiplantae</taxon>
        <taxon>Streptophyta</taxon>
        <taxon>Embryophyta</taxon>
        <taxon>Tracheophyta</taxon>
        <taxon>Spermatophyta</taxon>
        <taxon>Magnoliopsida</taxon>
        <taxon>eudicotyledons</taxon>
        <taxon>Gunneridae</taxon>
        <taxon>Pentapetalae</taxon>
        <taxon>asterids</taxon>
        <taxon>campanulids</taxon>
        <taxon>Asterales</taxon>
        <taxon>Asteraceae</taxon>
        <taxon>Asteroideae</taxon>
        <taxon>Anthemideae</taxon>
        <taxon>Artemisiinae</taxon>
        <taxon>Artemisia</taxon>
    </lineage>
</organism>
<protein>
    <submittedName>
        <fullName evidence="2">RNA-directed DNA polymerase, eukaryota, Reverse transcriptase zinc-binding domain protein</fullName>
    </submittedName>
</protein>
<dbReference type="Proteomes" id="UP000245207">
    <property type="component" value="Unassembled WGS sequence"/>
</dbReference>